<dbReference type="Gene3D" id="3.40.33.10">
    <property type="entry name" value="CAP"/>
    <property type="match status" value="1"/>
</dbReference>
<evidence type="ECO:0000313" key="3">
    <source>
        <dbReference type="EMBL" id="EYB90226.1"/>
    </source>
</evidence>
<dbReference type="OrthoDB" id="5911200at2759"/>
<keyword evidence="4" id="KW-1185">Reference proteome</keyword>
<dbReference type="AlphaFoldDB" id="A0A016SIQ9"/>
<dbReference type="EMBL" id="JARK01001558">
    <property type="protein sequence ID" value="EYB90226.1"/>
    <property type="molecule type" value="Genomic_DNA"/>
</dbReference>
<accession>A0A016SIQ9</accession>
<keyword evidence="1" id="KW-0732">Signal</keyword>
<gene>
    <name evidence="3" type="primary">Acey_s0222.g2618</name>
    <name evidence="3" type="ORF">Y032_0222g2618</name>
</gene>
<feature type="chain" id="PRO_5001489547" description="SCP domain-containing protein" evidence="1">
    <location>
        <begin position="19"/>
        <end position="201"/>
    </location>
</feature>
<dbReference type="InterPro" id="IPR014044">
    <property type="entry name" value="CAP_dom"/>
</dbReference>
<reference evidence="4" key="1">
    <citation type="journal article" date="2015" name="Nat. Genet.">
        <title>The genome and transcriptome of the zoonotic hookworm Ancylostoma ceylanicum identify infection-specific gene families.</title>
        <authorList>
            <person name="Schwarz E.M."/>
            <person name="Hu Y."/>
            <person name="Antoshechkin I."/>
            <person name="Miller M.M."/>
            <person name="Sternberg P.W."/>
            <person name="Aroian R.V."/>
        </authorList>
    </citation>
    <scope>NUCLEOTIDE SEQUENCE</scope>
    <source>
        <strain evidence="4">HY135</strain>
    </source>
</reference>
<evidence type="ECO:0000256" key="1">
    <source>
        <dbReference type="SAM" id="SignalP"/>
    </source>
</evidence>
<evidence type="ECO:0000259" key="2">
    <source>
        <dbReference type="Pfam" id="PF00188"/>
    </source>
</evidence>
<feature type="signal peptide" evidence="1">
    <location>
        <begin position="1"/>
        <end position="18"/>
    </location>
</feature>
<comment type="caution">
    <text evidence="3">The sequence shown here is derived from an EMBL/GenBank/DDBJ whole genome shotgun (WGS) entry which is preliminary data.</text>
</comment>
<evidence type="ECO:0000313" key="4">
    <source>
        <dbReference type="Proteomes" id="UP000024635"/>
    </source>
</evidence>
<dbReference type="SUPFAM" id="SSF55797">
    <property type="entry name" value="PR-1-like"/>
    <property type="match status" value="1"/>
</dbReference>
<proteinExistence type="predicted"/>
<dbReference type="InterPro" id="IPR035940">
    <property type="entry name" value="CAP_sf"/>
</dbReference>
<dbReference type="Pfam" id="PF00188">
    <property type="entry name" value="CAP"/>
    <property type="match status" value="1"/>
</dbReference>
<dbReference type="Proteomes" id="UP000024635">
    <property type="component" value="Unassembled WGS sequence"/>
</dbReference>
<feature type="domain" description="SCP" evidence="2">
    <location>
        <begin position="43"/>
        <end position="161"/>
    </location>
</feature>
<organism evidence="3 4">
    <name type="scientific">Ancylostoma ceylanicum</name>
    <dbReference type="NCBI Taxonomy" id="53326"/>
    <lineage>
        <taxon>Eukaryota</taxon>
        <taxon>Metazoa</taxon>
        <taxon>Ecdysozoa</taxon>
        <taxon>Nematoda</taxon>
        <taxon>Chromadorea</taxon>
        <taxon>Rhabditida</taxon>
        <taxon>Rhabditina</taxon>
        <taxon>Rhabditomorpha</taxon>
        <taxon>Strongyloidea</taxon>
        <taxon>Ancylostomatidae</taxon>
        <taxon>Ancylostomatinae</taxon>
        <taxon>Ancylostoma</taxon>
    </lineage>
</organism>
<name>A0A016SIQ9_9BILA</name>
<protein>
    <recommendedName>
        <fullName evidence="2">SCP domain-containing protein</fullName>
    </recommendedName>
</protein>
<sequence length="201" mass="22964">MLLLLLATVLYSFPLGDALEMVVDDRERLCMVDWKYREAIDKFHNKLRQRVAWGATVNGKELGPEREMYGLVYDCALEKEANNEAKLPGYADLFHRGLVRFSGEHKGSALSAVEKALKTLYNDENAMRQLIYPKATRFGCWGTLSKGKKKGHQRIDWVCVYDKKPADGESLEGRNSCNEDKDCTYYKGSTCVSDLCYTYYV</sequence>